<dbReference type="Gene3D" id="3.40.50.720">
    <property type="entry name" value="NAD(P)-binding Rossmann-like Domain"/>
    <property type="match status" value="1"/>
</dbReference>
<reference evidence="3 4" key="1">
    <citation type="journal article" date="2021" name="Microbiol. Resour. Announc.">
        <title>Complete Genome Sequences of Three Human Oral Treponema parvum Isolates.</title>
        <authorList>
            <person name="Zeng H."/>
            <person name="Watt R.M."/>
        </authorList>
    </citation>
    <scope>NUCLEOTIDE SEQUENCE [LARGE SCALE GENOMIC DNA]</scope>
    <source>
        <strain evidence="3 4">ATCC 700770</strain>
    </source>
</reference>
<accession>A0A975F2G2</accession>
<dbReference type="KEGG" id="tpav:HRQ91_01950"/>
<dbReference type="NCBIfam" id="NF005559">
    <property type="entry name" value="PRK07231.1"/>
    <property type="match status" value="1"/>
</dbReference>
<sequence length="251" mass="26675">MSNVKNKVCLITGGAGGLGAEISEVLSLNGAAVFILDMEETKGSALAEKLNAEGGNARFEKIDLTSEEDWKRVVQSVVAQTGKIDVLVNNAGINIRKPIEEMNISEWNTMMTVNTGSVFLGCKYVIPVMRKQHSGAIINTSSVCGLVGHKYTPEAYTASKGAVTMLTKAVASRYAKDGIRSNSIHPSTVKTALVEKMLSDPQWCAERLGEVPLGRLCTAQDVAQAVLFLASEEASFINGAALTVDGGVTCY</sequence>
<evidence type="ECO:0000313" key="3">
    <source>
        <dbReference type="EMBL" id="QTQ13316.1"/>
    </source>
</evidence>
<dbReference type="Proteomes" id="UP000671908">
    <property type="component" value="Chromosome"/>
</dbReference>
<protein>
    <submittedName>
        <fullName evidence="3">Glucose 1-dehydrogenase</fullName>
        <ecNumber evidence="3">1.1.1.47</ecNumber>
    </submittedName>
</protein>
<evidence type="ECO:0000256" key="2">
    <source>
        <dbReference type="ARBA" id="ARBA00023002"/>
    </source>
</evidence>
<dbReference type="CDD" id="cd05233">
    <property type="entry name" value="SDR_c"/>
    <property type="match status" value="1"/>
</dbReference>
<dbReference type="PANTHER" id="PTHR24321">
    <property type="entry name" value="DEHYDROGENASES, SHORT CHAIN"/>
    <property type="match status" value="1"/>
</dbReference>
<dbReference type="InterPro" id="IPR002347">
    <property type="entry name" value="SDR_fam"/>
</dbReference>
<gene>
    <name evidence="3" type="ORF">HRQ91_01950</name>
</gene>
<keyword evidence="2 3" id="KW-0560">Oxidoreductase</keyword>
<dbReference type="EMBL" id="CP054142">
    <property type="protein sequence ID" value="QTQ13316.1"/>
    <property type="molecule type" value="Genomic_DNA"/>
</dbReference>
<dbReference type="SUPFAM" id="SSF51735">
    <property type="entry name" value="NAD(P)-binding Rossmann-fold domains"/>
    <property type="match status" value="1"/>
</dbReference>
<dbReference type="PRINTS" id="PR00080">
    <property type="entry name" value="SDRFAMILY"/>
</dbReference>
<evidence type="ECO:0000313" key="4">
    <source>
        <dbReference type="Proteomes" id="UP000671908"/>
    </source>
</evidence>
<dbReference type="FunFam" id="3.40.50.720:FF:000084">
    <property type="entry name" value="Short-chain dehydrogenase reductase"/>
    <property type="match status" value="1"/>
</dbReference>
<dbReference type="AlphaFoldDB" id="A0A975F2G2"/>
<comment type="similarity">
    <text evidence="1">Belongs to the short-chain dehydrogenases/reductases (SDR) family.</text>
</comment>
<organism evidence="3 4">
    <name type="scientific">Treponema parvum</name>
    <dbReference type="NCBI Taxonomy" id="138851"/>
    <lineage>
        <taxon>Bacteria</taxon>
        <taxon>Pseudomonadati</taxon>
        <taxon>Spirochaetota</taxon>
        <taxon>Spirochaetia</taxon>
        <taxon>Spirochaetales</taxon>
        <taxon>Treponemataceae</taxon>
        <taxon>Treponema</taxon>
    </lineage>
</organism>
<dbReference type="PANTHER" id="PTHR24321:SF8">
    <property type="entry name" value="ESTRADIOL 17-BETA-DEHYDROGENASE 8-RELATED"/>
    <property type="match status" value="1"/>
</dbReference>
<dbReference type="Pfam" id="PF13561">
    <property type="entry name" value="adh_short_C2"/>
    <property type="match status" value="1"/>
</dbReference>
<name>A0A975F2G2_9SPIR</name>
<dbReference type="EC" id="1.1.1.47" evidence="3"/>
<dbReference type="PRINTS" id="PR00081">
    <property type="entry name" value="GDHRDH"/>
</dbReference>
<dbReference type="InterPro" id="IPR036291">
    <property type="entry name" value="NAD(P)-bd_dom_sf"/>
</dbReference>
<keyword evidence="4" id="KW-1185">Reference proteome</keyword>
<proteinExistence type="inferred from homology"/>
<dbReference type="GO" id="GO:0047936">
    <property type="term" value="F:glucose 1-dehydrogenase [NAD(P)+] activity"/>
    <property type="evidence" value="ECO:0007669"/>
    <property type="project" value="UniProtKB-EC"/>
</dbReference>
<evidence type="ECO:0000256" key="1">
    <source>
        <dbReference type="ARBA" id="ARBA00006484"/>
    </source>
</evidence>
<dbReference type="RefSeq" id="WP_210120015.1">
    <property type="nucleotide sequence ID" value="NZ_CP054142.1"/>
</dbReference>